<comment type="caution">
    <text evidence="2">The sequence shown here is derived from an EMBL/GenBank/DDBJ whole genome shotgun (WGS) entry which is preliminary data.</text>
</comment>
<dbReference type="SUPFAM" id="SSF50630">
    <property type="entry name" value="Acid proteases"/>
    <property type="match status" value="1"/>
</dbReference>
<dbReference type="EMBL" id="SLWX01000002">
    <property type="protein sequence ID" value="TCO77576.1"/>
    <property type="molecule type" value="Genomic_DNA"/>
</dbReference>
<organism evidence="2 3">
    <name type="scientific">Chromatocurvus halotolerans</name>
    <dbReference type="NCBI Taxonomy" id="1132028"/>
    <lineage>
        <taxon>Bacteria</taxon>
        <taxon>Pseudomonadati</taxon>
        <taxon>Pseudomonadota</taxon>
        <taxon>Gammaproteobacteria</taxon>
        <taxon>Cellvibrionales</taxon>
        <taxon>Halieaceae</taxon>
        <taxon>Chromatocurvus</taxon>
    </lineage>
</organism>
<proteinExistence type="predicted"/>
<feature type="domain" description="Retropepsin-like aspartic endopeptidase" evidence="1">
    <location>
        <begin position="21"/>
        <end position="156"/>
    </location>
</feature>
<dbReference type="InterPro" id="IPR008503">
    <property type="entry name" value="Asp_endopeptidase"/>
</dbReference>
<dbReference type="Proteomes" id="UP000294980">
    <property type="component" value="Unassembled WGS sequence"/>
</dbReference>
<gene>
    <name evidence="2" type="ORF">EV688_10233</name>
</gene>
<dbReference type="Pfam" id="PF05618">
    <property type="entry name" value="Zn_protease"/>
    <property type="match status" value="1"/>
</dbReference>
<reference evidence="2 3" key="1">
    <citation type="submission" date="2019-03" db="EMBL/GenBank/DDBJ databases">
        <title>Genomic Encyclopedia of Type Strains, Phase IV (KMG-IV): sequencing the most valuable type-strain genomes for metagenomic binning, comparative biology and taxonomic classification.</title>
        <authorList>
            <person name="Goeker M."/>
        </authorList>
    </citation>
    <scope>NUCLEOTIDE SEQUENCE [LARGE SCALE GENOMIC DNA]</scope>
    <source>
        <strain evidence="2 3">DSM 23344</strain>
    </source>
</reference>
<sequence length="159" mass="17696">MSGASATNRDETPVPPGLPRVGWREWISFPALGIDAIKAKVDTGARTSALHAFKVSPFERDGRLYVAFSIHPNQRDQDTVLECEAPVVDRRSVRDSGGHAEMRYVIEAEIHIGPHQLTAEVTLTDRDSMRFRCLLGRTALKRNFVVDSGRSYLVGKPPR</sequence>
<protein>
    <recommendedName>
        <fullName evidence="1">Retropepsin-like aspartic endopeptidase domain-containing protein</fullName>
    </recommendedName>
</protein>
<dbReference type="Gene3D" id="2.40.70.10">
    <property type="entry name" value="Acid Proteases"/>
    <property type="match status" value="1"/>
</dbReference>
<dbReference type="PANTHER" id="PTHR38037">
    <property type="entry name" value="ZN_PROTEASE DOMAIN-CONTAINING PROTEIN"/>
    <property type="match status" value="1"/>
</dbReference>
<dbReference type="PANTHER" id="PTHR38037:SF1">
    <property type="entry name" value="ATP-DEPENDENT ZINC PROTEASE DOMAIN-CONTAINING PROTEIN-RELATED"/>
    <property type="match status" value="1"/>
</dbReference>
<name>A0A4R2L1G5_9GAMM</name>
<accession>A0A4R2L1G5</accession>
<dbReference type="AlphaFoldDB" id="A0A4R2L1G5"/>
<evidence type="ECO:0000313" key="3">
    <source>
        <dbReference type="Proteomes" id="UP000294980"/>
    </source>
</evidence>
<evidence type="ECO:0000313" key="2">
    <source>
        <dbReference type="EMBL" id="TCO77576.1"/>
    </source>
</evidence>
<keyword evidence="3" id="KW-1185">Reference proteome</keyword>
<dbReference type="InterPro" id="IPR021109">
    <property type="entry name" value="Peptidase_aspartic_dom_sf"/>
</dbReference>
<dbReference type="RefSeq" id="WP_240624177.1">
    <property type="nucleotide sequence ID" value="NZ_QQSW01000001.1"/>
</dbReference>
<evidence type="ECO:0000259" key="1">
    <source>
        <dbReference type="Pfam" id="PF05618"/>
    </source>
</evidence>